<dbReference type="SMART" id="SM00886">
    <property type="entry name" value="Dabb"/>
    <property type="match status" value="1"/>
</dbReference>
<dbReference type="InterPro" id="IPR044662">
    <property type="entry name" value="HS1/DABB1-like"/>
</dbReference>
<dbReference type="OMA" id="HVVLFTW"/>
<accession>A0A813GKS4</accession>
<dbReference type="SUPFAM" id="SSF54909">
    <property type="entry name" value="Dimeric alpha+beta barrel"/>
    <property type="match status" value="1"/>
</dbReference>
<gene>
    <name evidence="3" type="ORF">PGLA1383_LOCUS42863</name>
    <name evidence="4" type="ORF">PGLA2088_LOCUS36379</name>
</gene>
<dbReference type="PANTHER" id="PTHR33178:SF10">
    <property type="entry name" value="STRESS-RESPONSE A_B BARREL DOMAIN-CONTAINING PROTEIN"/>
    <property type="match status" value="1"/>
</dbReference>
<evidence type="ECO:0000313" key="5">
    <source>
        <dbReference type="Proteomes" id="UP000654075"/>
    </source>
</evidence>
<dbReference type="InterPro" id="IPR011008">
    <property type="entry name" value="Dimeric_a/b-barrel"/>
</dbReference>
<comment type="subunit">
    <text evidence="1">Homodimer.</text>
</comment>
<sequence>MPVRHIVMFGVKEDTSEEQMAALKEGLLALPGKIDVIKSHQWGLDLKLPSGQNHPGGKNRTVMWSADFDDAEAFEVYAAHADHVAVINTCIKPIMEPGTRAAIQYAL</sequence>
<evidence type="ECO:0000259" key="2">
    <source>
        <dbReference type="PROSITE" id="PS51502"/>
    </source>
</evidence>
<dbReference type="EMBL" id="CAJNNV010028836">
    <property type="protein sequence ID" value="CAE8625885.1"/>
    <property type="molecule type" value="Genomic_DNA"/>
</dbReference>
<evidence type="ECO:0000313" key="3">
    <source>
        <dbReference type="EMBL" id="CAE8625885.1"/>
    </source>
</evidence>
<organism evidence="3 5">
    <name type="scientific">Polarella glacialis</name>
    <name type="common">Dinoflagellate</name>
    <dbReference type="NCBI Taxonomy" id="89957"/>
    <lineage>
        <taxon>Eukaryota</taxon>
        <taxon>Sar</taxon>
        <taxon>Alveolata</taxon>
        <taxon>Dinophyceae</taxon>
        <taxon>Suessiales</taxon>
        <taxon>Suessiaceae</taxon>
        <taxon>Polarella</taxon>
    </lineage>
</organism>
<comment type="caution">
    <text evidence="3">The sequence shown here is derived from an EMBL/GenBank/DDBJ whole genome shotgun (WGS) entry which is preliminary data.</text>
</comment>
<feature type="domain" description="Stress-response A/B barrel" evidence="2">
    <location>
        <begin position="3"/>
        <end position="103"/>
    </location>
</feature>
<evidence type="ECO:0000256" key="1">
    <source>
        <dbReference type="ARBA" id="ARBA00011738"/>
    </source>
</evidence>
<dbReference type="InterPro" id="IPR013097">
    <property type="entry name" value="Dabb"/>
</dbReference>
<dbReference type="Proteomes" id="UP000626109">
    <property type="component" value="Unassembled WGS sequence"/>
</dbReference>
<dbReference type="OrthoDB" id="42919at2759"/>
<dbReference type="Proteomes" id="UP000654075">
    <property type="component" value="Unassembled WGS sequence"/>
</dbReference>
<name>A0A813GKS4_POLGL</name>
<dbReference type="PANTHER" id="PTHR33178">
    <property type="match status" value="1"/>
</dbReference>
<keyword evidence="5" id="KW-1185">Reference proteome</keyword>
<reference evidence="3" key="1">
    <citation type="submission" date="2021-02" db="EMBL/GenBank/DDBJ databases">
        <authorList>
            <person name="Dougan E. K."/>
            <person name="Rhodes N."/>
            <person name="Thang M."/>
            <person name="Chan C."/>
        </authorList>
    </citation>
    <scope>NUCLEOTIDE SEQUENCE</scope>
</reference>
<dbReference type="EMBL" id="CAJNNW010032139">
    <property type="protein sequence ID" value="CAE8711251.1"/>
    <property type="molecule type" value="Genomic_DNA"/>
</dbReference>
<proteinExistence type="predicted"/>
<dbReference type="Pfam" id="PF07876">
    <property type="entry name" value="Dabb"/>
    <property type="match status" value="1"/>
</dbReference>
<dbReference type="Gene3D" id="3.30.70.100">
    <property type="match status" value="1"/>
</dbReference>
<dbReference type="AlphaFoldDB" id="A0A813GKS4"/>
<evidence type="ECO:0000313" key="4">
    <source>
        <dbReference type="EMBL" id="CAE8711251.1"/>
    </source>
</evidence>
<protein>
    <recommendedName>
        <fullName evidence="2">Stress-response A/B barrel domain-containing protein</fullName>
    </recommendedName>
</protein>
<dbReference type="PROSITE" id="PS51502">
    <property type="entry name" value="S_R_A_B_BARREL"/>
    <property type="match status" value="1"/>
</dbReference>